<evidence type="ECO:0000313" key="2">
    <source>
        <dbReference type="WBParaSite" id="GPLIN_000081700"/>
    </source>
</evidence>
<evidence type="ECO:0000313" key="1">
    <source>
        <dbReference type="Proteomes" id="UP000050741"/>
    </source>
</evidence>
<dbReference type="AlphaFoldDB" id="A0A183BJN8"/>
<organism evidence="1 2">
    <name type="scientific">Globodera pallida</name>
    <name type="common">Potato cyst nematode worm</name>
    <name type="synonym">Heterodera pallida</name>
    <dbReference type="NCBI Taxonomy" id="36090"/>
    <lineage>
        <taxon>Eukaryota</taxon>
        <taxon>Metazoa</taxon>
        <taxon>Ecdysozoa</taxon>
        <taxon>Nematoda</taxon>
        <taxon>Chromadorea</taxon>
        <taxon>Rhabditida</taxon>
        <taxon>Tylenchina</taxon>
        <taxon>Tylenchomorpha</taxon>
        <taxon>Tylenchoidea</taxon>
        <taxon>Heteroderidae</taxon>
        <taxon>Heteroderinae</taxon>
        <taxon>Globodera</taxon>
    </lineage>
</organism>
<dbReference type="WBParaSite" id="GPLIN_000081700">
    <property type="protein sequence ID" value="GPLIN_000081700"/>
    <property type="gene ID" value="GPLIN_000081700"/>
</dbReference>
<reference evidence="1" key="2">
    <citation type="submission" date="2014-05" db="EMBL/GenBank/DDBJ databases">
        <title>The genome and life-stage specific transcriptomes of Globodera pallida elucidate key aspects of plant parasitism by a cyst nematode.</title>
        <authorList>
            <person name="Cotton J.A."/>
            <person name="Lilley C.J."/>
            <person name="Jones L.M."/>
            <person name="Kikuchi T."/>
            <person name="Reid A.J."/>
            <person name="Thorpe P."/>
            <person name="Tsai I.J."/>
            <person name="Beasley H."/>
            <person name="Blok V."/>
            <person name="Cock P.J.A."/>
            <person name="Van den Akker S.E."/>
            <person name="Holroyd N."/>
            <person name="Hunt M."/>
            <person name="Mantelin S."/>
            <person name="Naghra H."/>
            <person name="Pain A."/>
            <person name="Palomares-Rius J.E."/>
            <person name="Zarowiecki M."/>
            <person name="Berriman M."/>
            <person name="Jones J.T."/>
            <person name="Urwin P.E."/>
        </authorList>
    </citation>
    <scope>NUCLEOTIDE SEQUENCE [LARGE SCALE GENOMIC DNA]</scope>
    <source>
        <strain evidence="1">Lindley</strain>
    </source>
</reference>
<dbReference type="Proteomes" id="UP000050741">
    <property type="component" value="Unassembled WGS sequence"/>
</dbReference>
<proteinExistence type="predicted"/>
<accession>A0A183BJN8</accession>
<name>A0A183BJN8_GLOPA</name>
<sequence>MDVRIEFYASQSPRNTSPIPSCALAVSVEEDTSSLGKLKFTGDFSVSPTPQEREDNLHLKEALEGQRTAEDMLDRAELFRGACKFASRIKQQNSATNSIVSSGRCKFFSLFSFPQQLGDEDMLRANQDEPEELVDDGVSSLMEQIWSLSWPLPSGHYRLATTVSEPLPSGNYRLATTVWPLPSQYKRATPEAAYGKGRAIRSPAPFPAAAQTACALCRRFSSPAARFVWQAALAVHALRCVRGRLLSVAQKVTES</sequence>
<keyword evidence="1" id="KW-1185">Reference proteome</keyword>
<protein>
    <submittedName>
        <fullName evidence="2">Protein phosphatase 1 regulatory subunit 35</fullName>
    </submittedName>
</protein>
<reference evidence="2" key="3">
    <citation type="submission" date="2016-06" db="UniProtKB">
        <authorList>
            <consortium name="WormBaseParasite"/>
        </authorList>
    </citation>
    <scope>IDENTIFICATION</scope>
</reference>
<reference evidence="1" key="1">
    <citation type="submission" date="2013-12" db="EMBL/GenBank/DDBJ databases">
        <authorList>
            <person name="Aslett M."/>
        </authorList>
    </citation>
    <scope>NUCLEOTIDE SEQUENCE [LARGE SCALE GENOMIC DNA]</scope>
    <source>
        <strain evidence="1">Lindley</strain>
    </source>
</reference>